<keyword evidence="5" id="KW-0614">Plasmid</keyword>
<keyword evidence="1" id="KW-0719">Serine esterase</keyword>
<reference evidence="5 6" key="1">
    <citation type="journal article" date="2014" name="Genome Announc.">
        <title>Genome Sequence and Methylome of Soil Bacterium Gemmatirosa kalamazoonensis KBS708T, a Member of the Rarely Cultivated Gemmatimonadetes Phylum.</title>
        <authorList>
            <person name="Debruyn J.M."/>
            <person name="Radosevich M."/>
            <person name="Wommack K.E."/>
            <person name="Polson S.W."/>
            <person name="Hauser L.J."/>
            <person name="Fawaz M.N."/>
            <person name="Korlach J."/>
            <person name="Tsai Y.C."/>
        </authorList>
    </citation>
    <scope>NUCLEOTIDE SEQUENCE [LARGE SCALE GENOMIC DNA]</scope>
    <source>
        <strain evidence="5 6">KBS708</strain>
        <plasmid evidence="6">Plasmid 2</plasmid>
    </source>
</reference>
<dbReference type="PATRIC" id="fig|861299.3.peg.5641"/>
<dbReference type="InterPro" id="IPR054579">
    <property type="entry name" value="GCE-like_dom"/>
</dbReference>
<dbReference type="HOGENOM" id="CLU_045118_0_0_0"/>
<dbReference type="SUPFAM" id="SSF53474">
    <property type="entry name" value="alpha/beta-Hydrolases"/>
    <property type="match status" value="1"/>
</dbReference>
<gene>
    <name evidence="5" type="ORF">J421_5605</name>
</gene>
<dbReference type="eggNOG" id="COG1073">
    <property type="taxonomic scope" value="Bacteria"/>
</dbReference>
<dbReference type="GO" id="GO:0052689">
    <property type="term" value="F:carboxylic ester hydrolase activity"/>
    <property type="evidence" value="ECO:0007669"/>
    <property type="project" value="UniProtKB-KW"/>
</dbReference>
<proteinExistence type="predicted"/>
<evidence type="ECO:0000313" key="6">
    <source>
        <dbReference type="Proteomes" id="UP000019151"/>
    </source>
</evidence>
<organism evidence="5 6">
    <name type="scientific">Gemmatirosa kalamazoonensis</name>
    <dbReference type="NCBI Taxonomy" id="861299"/>
    <lineage>
        <taxon>Bacteria</taxon>
        <taxon>Pseudomonadati</taxon>
        <taxon>Gemmatimonadota</taxon>
        <taxon>Gemmatimonadia</taxon>
        <taxon>Gemmatimonadales</taxon>
        <taxon>Gemmatimonadaceae</taxon>
        <taxon>Gemmatirosa</taxon>
    </lineage>
</organism>
<dbReference type="Gene3D" id="3.40.50.1820">
    <property type="entry name" value="alpha/beta hydrolase"/>
    <property type="match status" value="1"/>
</dbReference>
<evidence type="ECO:0000256" key="2">
    <source>
        <dbReference type="ARBA" id="ARBA00022729"/>
    </source>
</evidence>
<sequence length="479" mass="51761">MALPFVSDRMNRMERMTNGTNTNSKGTAVGVGAVGHPVHPVHPVRTKRTSILSLLFALVILSSSAAGAQNAPPSVVAGIPVNYDEAKVGTYTLPDPLVLNDGTRVRDAMTWWVRRRDEVLRLFETNQFGRAPGRPPGMRFELLDSATTTFDGYATRRQVRIHLAPGNERPFVDVLLYVPRGLRARVPVLLNVSFSPNRSTVVDSGIVGGDSSWARDGKRVAAPPAGRGALNPRPFLAQGIGVATVYYGDIDPDFAGGLPYGVRAAYLKPGQTTVAPDAWGAIAAWAWGLSRVMDYLETDPDVDARKVALVGVSRLGKTVLWAAARDERFALVIASCSGEGGAALSRRDYGETVAHITHPTRYGYQFAGNYATYASRVDSLPMDAHMLLALVAPRPVLLQTGDTDFWSDPRGEFLAAVAAEPVFNLLGARGLDTKEMPPVGTAILHTLGWYEHAGGHGTIPSDWDVFLRFLRLHFQGVAP</sequence>
<dbReference type="Proteomes" id="UP000019151">
    <property type="component" value="Plasmid 2"/>
</dbReference>
<dbReference type="eggNOG" id="COG3250">
    <property type="taxonomic scope" value="Bacteria"/>
</dbReference>
<dbReference type="AlphaFoldDB" id="W0RS45"/>
<keyword evidence="3" id="KW-0378">Hydrolase</keyword>
<name>W0RS45_9BACT</name>
<dbReference type="KEGG" id="gba:J421_5605"/>
<evidence type="ECO:0000259" key="4">
    <source>
        <dbReference type="Pfam" id="PF22244"/>
    </source>
</evidence>
<accession>W0RS45</accession>
<dbReference type="InterPro" id="IPR029058">
    <property type="entry name" value="AB_hydrolase_fold"/>
</dbReference>
<keyword evidence="6" id="KW-1185">Reference proteome</keyword>
<evidence type="ECO:0000313" key="5">
    <source>
        <dbReference type="EMBL" id="AHG93140.1"/>
    </source>
</evidence>
<evidence type="ECO:0000256" key="1">
    <source>
        <dbReference type="ARBA" id="ARBA00022487"/>
    </source>
</evidence>
<evidence type="ECO:0000256" key="3">
    <source>
        <dbReference type="ARBA" id="ARBA00022801"/>
    </source>
</evidence>
<dbReference type="Pfam" id="PF22244">
    <property type="entry name" value="GCE_fung"/>
    <property type="match status" value="1"/>
</dbReference>
<dbReference type="EMBL" id="CP007130">
    <property type="protein sequence ID" value="AHG93140.1"/>
    <property type="molecule type" value="Genomic_DNA"/>
</dbReference>
<dbReference type="InParanoid" id="W0RS45"/>
<keyword evidence="2" id="KW-0732">Signal</keyword>
<protein>
    <submittedName>
        <fullName evidence="5">Putative acetyl xylan esterase</fullName>
    </submittedName>
</protein>
<feature type="domain" description="4-O-methyl-glucuronoyl methylesterase-like" evidence="4">
    <location>
        <begin position="279"/>
        <end position="427"/>
    </location>
</feature>
<geneLocation type="plasmid" evidence="5 6">
    <name>2</name>
</geneLocation>